<keyword evidence="3" id="KW-0804">Transcription</keyword>
<dbReference type="InterPro" id="IPR001647">
    <property type="entry name" value="HTH_TetR"/>
</dbReference>
<gene>
    <name evidence="6" type="ORF">DX927_10750</name>
</gene>
<dbReference type="Pfam" id="PF16925">
    <property type="entry name" value="TetR_C_13"/>
    <property type="match status" value="1"/>
</dbReference>
<evidence type="ECO:0000256" key="4">
    <source>
        <dbReference type="PROSITE-ProRule" id="PRU00335"/>
    </source>
</evidence>
<dbReference type="Pfam" id="PF00440">
    <property type="entry name" value="TetR_N"/>
    <property type="match status" value="1"/>
</dbReference>
<dbReference type="PROSITE" id="PS50977">
    <property type="entry name" value="HTH_TETR_2"/>
    <property type="match status" value="1"/>
</dbReference>
<feature type="domain" description="HTH tetR-type" evidence="5">
    <location>
        <begin position="6"/>
        <end position="66"/>
    </location>
</feature>
<dbReference type="PRINTS" id="PR00455">
    <property type="entry name" value="HTHTETR"/>
</dbReference>
<dbReference type="Proteomes" id="UP000324326">
    <property type="component" value="Unassembled WGS sequence"/>
</dbReference>
<dbReference type="InterPro" id="IPR036271">
    <property type="entry name" value="Tet_transcr_reg_TetR-rel_C_sf"/>
</dbReference>
<protein>
    <submittedName>
        <fullName evidence="6">TetR/AcrR family transcriptional regulator</fullName>
    </submittedName>
</protein>
<dbReference type="InterPro" id="IPR011075">
    <property type="entry name" value="TetR_C"/>
</dbReference>
<dbReference type="PANTHER" id="PTHR47506:SF1">
    <property type="entry name" value="HTH-TYPE TRANSCRIPTIONAL REGULATOR YJDC"/>
    <property type="match status" value="1"/>
</dbReference>
<dbReference type="SUPFAM" id="SSF46689">
    <property type="entry name" value="Homeodomain-like"/>
    <property type="match status" value="1"/>
</dbReference>
<dbReference type="STRING" id="1925020.BTA30_18065"/>
<keyword evidence="1" id="KW-0805">Transcription regulation</keyword>
<comment type="caution">
    <text evidence="6">The sequence shown here is derived from an EMBL/GenBank/DDBJ whole genome shotgun (WGS) entry which is preliminary data.</text>
</comment>
<dbReference type="GO" id="GO:0003677">
    <property type="term" value="F:DNA binding"/>
    <property type="evidence" value="ECO:0007669"/>
    <property type="project" value="UniProtKB-UniRule"/>
</dbReference>
<feature type="DNA-binding region" description="H-T-H motif" evidence="4">
    <location>
        <begin position="29"/>
        <end position="48"/>
    </location>
</feature>
<evidence type="ECO:0000256" key="1">
    <source>
        <dbReference type="ARBA" id="ARBA00023015"/>
    </source>
</evidence>
<sequence length="193" mass="21915">MGRAKEFVREEALRAAMKTFWSKGYDGTSIPDLMHSMGISRSSLYETFGDKQSLLNEAAKYYSQLVGEKRRSILANAKTVKEGLTDYFRYHREVALAENWPGGCLITNLSIYHDYLDEETKTLIVESMGKLEEAFYNFLEKGKETGELSSTLNSRKTARLLLAINHGMNVVARVKGESCFLEDISESIFHLFT</sequence>
<dbReference type="AlphaFoldDB" id="A0A5M8RVF0"/>
<dbReference type="PANTHER" id="PTHR47506">
    <property type="entry name" value="TRANSCRIPTIONAL REGULATORY PROTEIN"/>
    <property type="match status" value="1"/>
</dbReference>
<evidence type="ECO:0000259" key="5">
    <source>
        <dbReference type="PROSITE" id="PS50977"/>
    </source>
</evidence>
<proteinExistence type="predicted"/>
<dbReference type="InterPro" id="IPR009057">
    <property type="entry name" value="Homeodomain-like_sf"/>
</dbReference>
<dbReference type="EMBL" id="QSND01000002">
    <property type="protein sequence ID" value="KAA6451263.1"/>
    <property type="molecule type" value="Genomic_DNA"/>
</dbReference>
<name>A0A5M8RVF0_9BACI</name>
<accession>A0A5M8RVF0</accession>
<organism evidence="6 7">
    <name type="scientific">Bacillus swezeyi</name>
    <dbReference type="NCBI Taxonomy" id="1925020"/>
    <lineage>
        <taxon>Bacteria</taxon>
        <taxon>Bacillati</taxon>
        <taxon>Bacillota</taxon>
        <taxon>Bacilli</taxon>
        <taxon>Bacillales</taxon>
        <taxon>Bacillaceae</taxon>
        <taxon>Bacillus</taxon>
    </lineage>
</organism>
<dbReference type="RefSeq" id="WP_148957124.1">
    <property type="nucleotide sequence ID" value="NZ_CM125431.1"/>
</dbReference>
<dbReference type="Gene3D" id="1.10.357.10">
    <property type="entry name" value="Tetracycline Repressor, domain 2"/>
    <property type="match status" value="1"/>
</dbReference>
<evidence type="ECO:0000256" key="2">
    <source>
        <dbReference type="ARBA" id="ARBA00023125"/>
    </source>
</evidence>
<dbReference type="Gene3D" id="1.10.10.60">
    <property type="entry name" value="Homeodomain-like"/>
    <property type="match status" value="1"/>
</dbReference>
<reference evidence="6 7" key="1">
    <citation type="submission" date="2018-08" db="EMBL/GenBank/DDBJ databases">
        <title>Bacillus phenotypic plasticity.</title>
        <authorList>
            <person name="Hurtado E."/>
        </authorList>
    </citation>
    <scope>NUCLEOTIDE SEQUENCE [LARGE SCALE GENOMIC DNA]</scope>
    <source>
        <strain evidence="6 7">427</strain>
    </source>
</reference>
<keyword evidence="2 4" id="KW-0238">DNA-binding</keyword>
<dbReference type="SUPFAM" id="SSF48498">
    <property type="entry name" value="Tetracyclin repressor-like, C-terminal domain"/>
    <property type="match status" value="1"/>
</dbReference>
<evidence type="ECO:0000313" key="6">
    <source>
        <dbReference type="EMBL" id="KAA6451263.1"/>
    </source>
</evidence>
<evidence type="ECO:0000313" key="7">
    <source>
        <dbReference type="Proteomes" id="UP000324326"/>
    </source>
</evidence>
<evidence type="ECO:0000256" key="3">
    <source>
        <dbReference type="ARBA" id="ARBA00023163"/>
    </source>
</evidence>